<proteinExistence type="inferred from homology"/>
<feature type="compositionally biased region" description="Basic and acidic residues" evidence="3">
    <location>
        <begin position="413"/>
        <end position="424"/>
    </location>
</feature>
<dbReference type="GO" id="GO:0000175">
    <property type="term" value="F:3'-5'-RNA exonuclease activity"/>
    <property type="evidence" value="ECO:0007669"/>
    <property type="project" value="TreeGrafter"/>
</dbReference>
<dbReference type="PANTHER" id="PTHR15092">
    <property type="entry name" value="POLY A -SPECIFIC RIBONUCLEASE/TARGET OF EGR1, MEMBER 1"/>
    <property type="match status" value="1"/>
</dbReference>
<feature type="domain" description="C3H1-type" evidence="4">
    <location>
        <begin position="286"/>
        <end position="314"/>
    </location>
</feature>
<comment type="caution">
    <text evidence="5">The sequence shown here is derived from an EMBL/GenBank/DDBJ whole genome shotgun (WGS) entry which is preliminary data.</text>
</comment>
<name>A0A1Y2A1K2_9FUNG</name>
<feature type="zinc finger region" description="C3H1-type" evidence="2">
    <location>
        <begin position="286"/>
        <end position="314"/>
    </location>
</feature>
<dbReference type="Pfam" id="PF04857">
    <property type="entry name" value="CAF1"/>
    <property type="match status" value="1"/>
</dbReference>
<dbReference type="InterPro" id="IPR000571">
    <property type="entry name" value="Znf_CCCH"/>
</dbReference>
<dbReference type="PANTHER" id="PTHR15092:SF37">
    <property type="entry name" value="TARGET OF EGR1 PROTEIN 1"/>
    <property type="match status" value="1"/>
</dbReference>
<dbReference type="SUPFAM" id="SSF53098">
    <property type="entry name" value="Ribonuclease H-like"/>
    <property type="match status" value="1"/>
</dbReference>
<dbReference type="STRING" id="1754190.A0A1Y2A1K2"/>
<keyword evidence="2" id="KW-0479">Metal-binding</keyword>
<dbReference type="GO" id="GO:0015030">
    <property type="term" value="C:Cajal body"/>
    <property type="evidence" value="ECO:0007669"/>
    <property type="project" value="TreeGrafter"/>
</dbReference>
<reference evidence="5 6" key="1">
    <citation type="submission" date="2016-08" db="EMBL/GenBank/DDBJ databases">
        <title>A Parts List for Fungal Cellulosomes Revealed by Comparative Genomics.</title>
        <authorList>
            <consortium name="DOE Joint Genome Institute"/>
            <person name="Haitjema C.H."/>
            <person name="Gilmore S.P."/>
            <person name="Henske J.K."/>
            <person name="Solomon K.V."/>
            <person name="De Groot R."/>
            <person name="Kuo A."/>
            <person name="Mondo S.J."/>
            <person name="Salamov A.A."/>
            <person name="Labutti K."/>
            <person name="Zhao Z."/>
            <person name="Chiniquy J."/>
            <person name="Barry K."/>
            <person name="Brewer H.M."/>
            <person name="Purvine S.O."/>
            <person name="Wright A.T."/>
            <person name="Boxma B."/>
            <person name="Van Alen T."/>
            <person name="Hackstein J.H."/>
            <person name="Baker S.E."/>
            <person name="Grigoriev I.V."/>
            <person name="O'Malley M.A."/>
        </authorList>
    </citation>
    <scope>NUCLEOTIDE SEQUENCE [LARGE SCALE GENOMIC DNA]</scope>
    <source>
        <strain evidence="5 6">G1</strain>
    </source>
</reference>
<dbReference type="PROSITE" id="PS50103">
    <property type="entry name" value="ZF_C3H1"/>
    <property type="match status" value="1"/>
</dbReference>
<accession>A0A1Y2A1K2</accession>
<keyword evidence="6" id="KW-1185">Reference proteome</keyword>
<dbReference type="Gene3D" id="3.30.420.10">
    <property type="entry name" value="Ribonuclease H-like superfamily/Ribonuclease H"/>
    <property type="match status" value="1"/>
</dbReference>
<sequence>MEILPIPKPLPSVPLYNDINKNNIIELQLIINYIIDSSSLIALDTEFTGLGRISDGIRAQNLEDRYKALKNVVSNYALVAFGLSLFQKSPKSKEEPNCIQFQNHSFNFLMLSQQDYMQSSKSMKFLIENGFDFNTQALKGIPYFPGENKRKNDNNPLTQYNNVMRRIFNRILKRARKVPVVVHNGLMDLMFLYQSFFAPLPDKLDVFLADLSKMFPSGIYDTKYIADYVIRESSSFLSYLFRKEERMQLYNKNIKNSQYIKCLIKKRINFIEELKKEKIPMKRPLDTGKIYCEQYAAHGFCIFGKECTKTHNLDVILDEQMKEKLKPSKRKRRKDRKKMRLEMEAEESNQSKEKEITSTTTNSDSHIHNDNDNNNDSNNNNNNNNEESENSTSKINETNKNIKENNNENSESTNEKSVNEKENTNDNSNNSNDKIINKKLDNEVKKLDNEVKKNEIENESNEEKPKVLESLIIYEDQKMLDKATELEKDTPETLSNDSTSLNTNQVFVKNFKTYHSAYFDAFMTGYIFCCQCIECEEEILNSDHVNKLYVIGKSLPLLIRSSPFTKNSEHCLKILETF</sequence>
<dbReference type="GO" id="GO:0008270">
    <property type="term" value="F:zinc ion binding"/>
    <property type="evidence" value="ECO:0007669"/>
    <property type="project" value="UniProtKB-KW"/>
</dbReference>
<dbReference type="GO" id="GO:0017069">
    <property type="term" value="F:snRNA binding"/>
    <property type="evidence" value="ECO:0007669"/>
    <property type="project" value="TreeGrafter"/>
</dbReference>
<evidence type="ECO:0000256" key="1">
    <source>
        <dbReference type="ARBA" id="ARBA00008372"/>
    </source>
</evidence>
<comment type="similarity">
    <text evidence="1">Belongs to the CAF1 family.</text>
</comment>
<evidence type="ECO:0000256" key="3">
    <source>
        <dbReference type="SAM" id="MobiDB-lite"/>
    </source>
</evidence>
<dbReference type="Proteomes" id="UP000193920">
    <property type="component" value="Unassembled WGS sequence"/>
</dbReference>
<keyword evidence="2" id="KW-0863">Zinc-finger</keyword>
<evidence type="ECO:0000259" key="4">
    <source>
        <dbReference type="PROSITE" id="PS50103"/>
    </source>
</evidence>
<dbReference type="InterPro" id="IPR006941">
    <property type="entry name" value="RNase_CAF1"/>
</dbReference>
<evidence type="ECO:0000313" key="6">
    <source>
        <dbReference type="Proteomes" id="UP000193920"/>
    </source>
</evidence>
<organism evidence="5 6">
    <name type="scientific">Neocallimastix californiae</name>
    <dbReference type="NCBI Taxonomy" id="1754190"/>
    <lineage>
        <taxon>Eukaryota</taxon>
        <taxon>Fungi</taxon>
        <taxon>Fungi incertae sedis</taxon>
        <taxon>Chytridiomycota</taxon>
        <taxon>Chytridiomycota incertae sedis</taxon>
        <taxon>Neocallimastigomycetes</taxon>
        <taxon>Neocallimastigales</taxon>
        <taxon>Neocallimastigaceae</taxon>
        <taxon>Neocallimastix</taxon>
    </lineage>
</organism>
<dbReference type="InterPro" id="IPR036397">
    <property type="entry name" value="RNaseH_sf"/>
</dbReference>
<dbReference type="GO" id="GO:0034472">
    <property type="term" value="P:snRNA 3'-end processing"/>
    <property type="evidence" value="ECO:0007669"/>
    <property type="project" value="TreeGrafter"/>
</dbReference>
<feature type="compositionally biased region" description="Basic residues" evidence="3">
    <location>
        <begin position="327"/>
        <end position="339"/>
    </location>
</feature>
<dbReference type="OrthoDB" id="414075at2759"/>
<evidence type="ECO:0000256" key="2">
    <source>
        <dbReference type="PROSITE-ProRule" id="PRU00723"/>
    </source>
</evidence>
<dbReference type="InterPro" id="IPR012337">
    <property type="entry name" value="RNaseH-like_sf"/>
</dbReference>
<feature type="compositionally biased region" description="Low complexity" evidence="3">
    <location>
        <begin position="372"/>
        <end position="399"/>
    </location>
</feature>
<keyword evidence="2" id="KW-0862">Zinc</keyword>
<dbReference type="InterPro" id="IPR051181">
    <property type="entry name" value="CAF1_poly(A)_ribonucleases"/>
</dbReference>
<protein>
    <submittedName>
        <fullName evidence="5">Ribonuclease CAF1</fullName>
    </submittedName>
</protein>
<feature type="region of interest" description="Disordered" evidence="3">
    <location>
        <begin position="324"/>
        <end position="440"/>
    </location>
</feature>
<dbReference type="EMBL" id="MCOG01000333">
    <property type="protein sequence ID" value="ORY16334.1"/>
    <property type="molecule type" value="Genomic_DNA"/>
</dbReference>
<dbReference type="AlphaFoldDB" id="A0A1Y2A1K2"/>
<gene>
    <name evidence="5" type="ORF">LY90DRAFT_174095</name>
</gene>
<feature type="compositionally biased region" description="Low complexity" evidence="3">
    <location>
        <begin position="425"/>
        <end position="434"/>
    </location>
</feature>
<evidence type="ECO:0000313" key="5">
    <source>
        <dbReference type="EMBL" id="ORY16334.1"/>
    </source>
</evidence>